<accession>A0A8S9QG56</accession>
<comment type="caution">
    <text evidence="1">The sequence shown here is derived from an EMBL/GenBank/DDBJ whole genome shotgun (WGS) entry which is preliminary data.</text>
</comment>
<proteinExistence type="predicted"/>
<dbReference type="EMBL" id="QGKX02001290">
    <property type="protein sequence ID" value="KAF3537618.1"/>
    <property type="molecule type" value="Genomic_DNA"/>
</dbReference>
<reference evidence="1" key="1">
    <citation type="submission" date="2019-12" db="EMBL/GenBank/DDBJ databases">
        <title>Genome sequencing and annotation of Brassica cretica.</title>
        <authorList>
            <person name="Studholme D.J."/>
            <person name="Sarris P."/>
        </authorList>
    </citation>
    <scope>NUCLEOTIDE SEQUENCE</scope>
    <source>
        <strain evidence="1">PFS-109/04</strain>
        <tissue evidence="1">Leaf</tissue>
    </source>
</reference>
<sequence>MRTREARIYCVVWRCSLGLWSFSSSSFSPRLLRLKQGRPLPRDSLELEKKTRATMNAPLDSLQVMYGNSDDFFFAYESHGGHQHPEANGSHQREDEFSSLVEIKEYADCSQGSIPQVLKKRELVYLLSVGYMRNHNTVGGLGEEALFPGYWNEYNWPVLTAESPETVTDHLELPYYNKVRYLLLESGAEEGINPLGFFASHADLKVPGICILQSLFTGEDDTWKSWLSVVMPALINLRQFSKIFWN</sequence>
<evidence type="ECO:0000313" key="2">
    <source>
        <dbReference type="Proteomes" id="UP000712600"/>
    </source>
</evidence>
<gene>
    <name evidence="1" type="ORF">F2Q69_00024861</name>
</gene>
<evidence type="ECO:0000313" key="1">
    <source>
        <dbReference type="EMBL" id="KAF3537618.1"/>
    </source>
</evidence>
<protein>
    <submittedName>
        <fullName evidence="1">Uncharacterized protein</fullName>
    </submittedName>
</protein>
<organism evidence="1 2">
    <name type="scientific">Brassica cretica</name>
    <name type="common">Mustard</name>
    <dbReference type="NCBI Taxonomy" id="69181"/>
    <lineage>
        <taxon>Eukaryota</taxon>
        <taxon>Viridiplantae</taxon>
        <taxon>Streptophyta</taxon>
        <taxon>Embryophyta</taxon>
        <taxon>Tracheophyta</taxon>
        <taxon>Spermatophyta</taxon>
        <taxon>Magnoliopsida</taxon>
        <taxon>eudicotyledons</taxon>
        <taxon>Gunneridae</taxon>
        <taxon>Pentapetalae</taxon>
        <taxon>rosids</taxon>
        <taxon>malvids</taxon>
        <taxon>Brassicales</taxon>
        <taxon>Brassicaceae</taxon>
        <taxon>Brassiceae</taxon>
        <taxon>Brassica</taxon>
    </lineage>
</organism>
<dbReference type="Proteomes" id="UP000712600">
    <property type="component" value="Unassembled WGS sequence"/>
</dbReference>
<dbReference type="AlphaFoldDB" id="A0A8S9QG56"/>
<name>A0A8S9QG56_BRACR</name>